<dbReference type="GO" id="GO:0016491">
    <property type="term" value="F:oxidoreductase activity"/>
    <property type="evidence" value="ECO:0007669"/>
    <property type="project" value="InterPro"/>
</dbReference>
<dbReference type="AlphaFoldDB" id="A0A3B1AF19"/>
<dbReference type="Pfam" id="PF01593">
    <property type="entry name" value="Amino_oxidase"/>
    <property type="match status" value="1"/>
</dbReference>
<proteinExistence type="predicted"/>
<evidence type="ECO:0000313" key="2">
    <source>
        <dbReference type="EMBL" id="VAW98562.1"/>
    </source>
</evidence>
<organism evidence="2">
    <name type="scientific">hydrothermal vent metagenome</name>
    <dbReference type="NCBI Taxonomy" id="652676"/>
    <lineage>
        <taxon>unclassified sequences</taxon>
        <taxon>metagenomes</taxon>
        <taxon>ecological metagenomes</taxon>
    </lineage>
</organism>
<accession>A0A3B1AF19</accession>
<protein>
    <recommendedName>
        <fullName evidence="1">Amine oxidase domain-containing protein</fullName>
    </recommendedName>
</protein>
<dbReference type="InterPro" id="IPR036188">
    <property type="entry name" value="FAD/NAD-bd_sf"/>
</dbReference>
<dbReference type="InterPro" id="IPR002937">
    <property type="entry name" value="Amino_oxidase"/>
</dbReference>
<dbReference type="PANTHER" id="PTHR43734:SF4">
    <property type="entry name" value="AMINE OXIDASE DOMAIN-CONTAINING PROTEIN"/>
    <property type="match status" value="1"/>
</dbReference>
<evidence type="ECO:0000259" key="1">
    <source>
        <dbReference type="Pfam" id="PF01593"/>
    </source>
</evidence>
<dbReference type="SUPFAM" id="SSF51905">
    <property type="entry name" value="FAD/NAD(P)-binding domain"/>
    <property type="match status" value="1"/>
</dbReference>
<feature type="domain" description="Amine oxidase" evidence="1">
    <location>
        <begin position="11"/>
        <end position="288"/>
    </location>
</feature>
<gene>
    <name evidence="2" type="ORF">MNBD_GAMMA19-986</name>
</gene>
<dbReference type="PANTHER" id="PTHR43734">
    <property type="entry name" value="PHYTOENE DESATURASE"/>
    <property type="match status" value="1"/>
</dbReference>
<dbReference type="Gene3D" id="3.50.50.60">
    <property type="entry name" value="FAD/NAD(P)-binding domain"/>
    <property type="match status" value="1"/>
</dbReference>
<dbReference type="EMBL" id="UOFV01000145">
    <property type="protein sequence ID" value="VAW98562.1"/>
    <property type="molecule type" value="Genomic_DNA"/>
</dbReference>
<reference evidence="2" key="1">
    <citation type="submission" date="2018-06" db="EMBL/GenBank/DDBJ databases">
        <authorList>
            <person name="Zhirakovskaya E."/>
        </authorList>
    </citation>
    <scope>NUCLEOTIDE SEQUENCE</scope>
</reference>
<name>A0A3B1AF19_9ZZZZ</name>
<sequence>MTTAIVVGGGIGGIVSALLLKRHYDNVLLVERAAVPGGLLRTSHTRDGLSFDFGTHFIATTGLDDLDELLFDFVNAEDWYEFDYLKAGHYHGGLLNGNSTFIDARSLPRQTYLEGLEQMLLATPSDETPVNLEQQLDDTYGVIFRTQLFTPVLQKLFGVEPQQLAPDAHLLFGLQRLLILSADASRELKNLPRYDQCIAFHQLDEGVNQASVFYPRHGGIGRWIDGLTEKLSAAGVEMLTGHFVQGVSHQNGQIDSITLDDGRHLDCDQLVWTVPPFLLAKAADLDVPMHAPQLRHTRLFHFIFDRPFTTDLHYLYVHDPAMSAFRVTLYSNVAGQDHDPEHGYHCTVEVLSDGKEDASLLSERIHNELIAMGLVSEDAVCRYINNEALAAGFPVLSQEFVAAGKQQADCLTRQLNNLHLLGKSSGSAFFMNDVLREVYDALNVA</sequence>